<name>A0A093X788_TALMA</name>
<reference evidence="2" key="2">
    <citation type="journal article" date="2014" name="PLoS Genet.">
        <title>Signature gene expression reveals novel clues to the molecular mechanisms of dimorphic transition in Penicillium marneffei.</title>
        <authorList>
            <person name="Yang E."/>
            <person name="Wang G."/>
            <person name="Cai J."/>
            <person name="Woo P.C."/>
            <person name="Lau S.K."/>
            <person name="Yuen K.-Y."/>
            <person name="Chow W.-N."/>
            <person name="Lin X."/>
        </authorList>
    </citation>
    <scope>NUCLEOTIDE SEQUENCE</scope>
    <source>
        <strain evidence="2">PM1</strain>
    </source>
</reference>
<feature type="compositionally biased region" description="Acidic residues" evidence="1">
    <location>
        <begin position="298"/>
        <end position="311"/>
    </location>
</feature>
<dbReference type="HOGENOM" id="CLU_785676_0_0_1"/>
<feature type="region of interest" description="Disordered" evidence="1">
    <location>
        <begin position="267"/>
        <end position="353"/>
    </location>
</feature>
<feature type="compositionally biased region" description="Basic and acidic residues" evidence="1">
    <location>
        <begin position="319"/>
        <end position="328"/>
    </location>
</feature>
<feature type="compositionally biased region" description="Low complexity" evidence="1">
    <location>
        <begin position="41"/>
        <end position="54"/>
    </location>
</feature>
<dbReference type="AlphaFoldDB" id="A0A093X788"/>
<feature type="compositionally biased region" description="Polar residues" evidence="1">
    <location>
        <begin position="58"/>
        <end position="70"/>
    </location>
</feature>
<evidence type="ECO:0000313" key="2">
    <source>
        <dbReference type="EMBL" id="KFX41073.1"/>
    </source>
</evidence>
<gene>
    <name evidence="2" type="ORF">GQ26_0720050</name>
</gene>
<sequence>MPPPDVWDVWCTQAYNYRHSDRCGEYVACPKCGKANPNPPNDRSSSSALTVLRSSRTDILTTESSRSRISNPPGAMLQVTTHRNNAIQRDRALVPTRPNAGSARHQDRGRIEGSEEMTIIQNPHVIDMVMFVLTIMIQTAKKKWQMGDSMRPALKRYLRVRNVKHFVEILRPNHRQLQLVLRRTDIHRYPEIAYAKPASANQTPVFAEENIFEDREVGEAIELFDFESIKSPVYRIVYLYFRHRPPSPEPDVVIEDSDDEGIKIKVEGEPSRMQKRKRTATLPSGRRSEPASTRSNEGLDDELDSADEEEREPTGGYEDETHAAHLFDYDANDNANNSDDEFPEIPLDVFRTS</sequence>
<protein>
    <submittedName>
        <fullName evidence="2">Multidrug resistance protein MdtG</fullName>
    </submittedName>
</protein>
<organism evidence="2">
    <name type="scientific">Talaromyces marneffei PM1</name>
    <dbReference type="NCBI Taxonomy" id="1077442"/>
    <lineage>
        <taxon>Eukaryota</taxon>
        <taxon>Fungi</taxon>
        <taxon>Dikarya</taxon>
        <taxon>Ascomycota</taxon>
        <taxon>Pezizomycotina</taxon>
        <taxon>Eurotiomycetes</taxon>
        <taxon>Eurotiomycetidae</taxon>
        <taxon>Eurotiales</taxon>
        <taxon>Trichocomaceae</taxon>
        <taxon>Talaromyces</taxon>
        <taxon>Talaromyces sect. Talaromyces</taxon>
    </lineage>
</organism>
<proteinExistence type="predicted"/>
<reference key="1">
    <citation type="journal article" date="2014" name="PLoS Genet.">
        <title>Signature Gene Expression Reveals Novel Clues to the Molecular Mechanisms of Dimorphic Transition in Penicillium marneffei.</title>
        <authorList>
            <person name="Yang E."/>
            <person name="Wang G."/>
            <person name="Cai J."/>
            <person name="Woo P.C."/>
            <person name="Lau S.K."/>
            <person name="Yuen K.-Y."/>
            <person name="Chow W.-N."/>
            <person name="Lin X."/>
        </authorList>
    </citation>
    <scope>NUCLEOTIDE SEQUENCE [LARGE SCALE GENOMIC DNA]</scope>
    <source>
        <strain>PM1</strain>
    </source>
</reference>
<feature type="region of interest" description="Disordered" evidence="1">
    <location>
        <begin position="35"/>
        <end position="75"/>
    </location>
</feature>
<evidence type="ECO:0000256" key="1">
    <source>
        <dbReference type="SAM" id="MobiDB-lite"/>
    </source>
</evidence>
<accession>A0A093X788</accession>
<dbReference type="EMBL" id="JPOX01000072">
    <property type="protein sequence ID" value="KFX41073.1"/>
    <property type="molecule type" value="Genomic_DNA"/>
</dbReference>
<comment type="caution">
    <text evidence="2">The sequence shown here is derived from an EMBL/GenBank/DDBJ whole genome shotgun (WGS) entry which is preliminary data.</text>
</comment>